<dbReference type="Gene3D" id="1.20.272.10">
    <property type="match status" value="1"/>
</dbReference>
<dbReference type="Gene3D" id="3.40.50.300">
    <property type="entry name" value="P-loop containing nucleotide triphosphate hydrolases"/>
    <property type="match status" value="1"/>
</dbReference>
<comment type="caution">
    <text evidence="2">The sequence shown here is derived from an EMBL/GenBank/DDBJ whole genome shotgun (WGS) entry which is preliminary data.</text>
</comment>
<name>A0ABQ9XA02_9EUKA</name>
<evidence type="ECO:0000313" key="3">
    <source>
        <dbReference type="Proteomes" id="UP001281761"/>
    </source>
</evidence>
<accession>A0ABQ9XA02</accession>
<dbReference type="SUPFAM" id="SSF48019">
    <property type="entry name" value="post-AAA+ oligomerization domain-like"/>
    <property type="match status" value="1"/>
</dbReference>
<dbReference type="EMBL" id="JARBJD010000174">
    <property type="protein sequence ID" value="KAK2948529.1"/>
    <property type="molecule type" value="Genomic_DNA"/>
</dbReference>
<organism evidence="2 3">
    <name type="scientific">Blattamonas nauphoetae</name>
    <dbReference type="NCBI Taxonomy" id="2049346"/>
    <lineage>
        <taxon>Eukaryota</taxon>
        <taxon>Metamonada</taxon>
        <taxon>Preaxostyla</taxon>
        <taxon>Oxymonadida</taxon>
        <taxon>Blattamonas</taxon>
    </lineage>
</organism>
<keyword evidence="1" id="KW-0235">DNA replication</keyword>
<dbReference type="InterPro" id="IPR008921">
    <property type="entry name" value="DNA_pol3_clamp-load_cplx_C"/>
</dbReference>
<proteinExistence type="predicted"/>
<dbReference type="Pfam" id="PF21960">
    <property type="entry name" value="RCF1-5-like_lid"/>
    <property type="match status" value="1"/>
</dbReference>
<dbReference type="InterPro" id="IPR050238">
    <property type="entry name" value="DNA_Rep/Repair_Clamp_Loader"/>
</dbReference>
<dbReference type="Gene3D" id="1.10.8.60">
    <property type="match status" value="1"/>
</dbReference>
<keyword evidence="3" id="KW-1185">Reference proteome</keyword>
<gene>
    <name evidence="2" type="ORF">BLNAU_16515</name>
</gene>
<dbReference type="Pfam" id="PF22534">
    <property type="entry name" value="RFC_C"/>
    <property type="match status" value="1"/>
</dbReference>
<dbReference type="PANTHER" id="PTHR11669">
    <property type="entry name" value="REPLICATION FACTOR C / DNA POLYMERASE III GAMMA-TAU SUBUNIT"/>
    <property type="match status" value="1"/>
</dbReference>
<reference evidence="2 3" key="1">
    <citation type="journal article" date="2022" name="bioRxiv">
        <title>Genomics of Preaxostyla Flagellates Illuminates Evolutionary Transitions and the Path Towards Mitochondrial Loss.</title>
        <authorList>
            <person name="Novak L.V.F."/>
            <person name="Treitli S.C."/>
            <person name="Pyrih J."/>
            <person name="Halakuc P."/>
            <person name="Pipaliya S.V."/>
            <person name="Vacek V."/>
            <person name="Brzon O."/>
            <person name="Soukal P."/>
            <person name="Eme L."/>
            <person name="Dacks J.B."/>
            <person name="Karnkowska A."/>
            <person name="Elias M."/>
            <person name="Hampl V."/>
        </authorList>
    </citation>
    <scope>NUCLEOTIDE SEQUENCE [LARGE SCALE GENOMIC DNA]</scope>
    <source>
        <strain evidence="2">NAU3</strain>
        <tissue evidence="2">Gut</tissue>
    </source>
</reference>
<evidence type="ECO:0000313" key="2">
    <source>
        <dbReference type="EMBL" id="KAK2948529.1"/>
    </source>
</evidence>
<dbReference type="PANTHER" id="PTHR11669:SF1">
    <property type="entry name" value="REPLICATION FACTOR C SUBUNIT 3"/>
    <property type="match status" value="1"/>
</dbReference>
<dbReference type="Proteomes" id="UP001281761">
    <property type="component" value="Unassembled WGS sequence"/>
</dbReference>
<protein>
    <submittedName>
        <fullName evidence="2">Replication factor C subunit 3</fullName>
    </submittedName>
</protein>
<sequence length="390" mass="43146">MALLIDKYRPTTIEQLDYNVELAQRLKLMALEGDFPHMLFYGPSGAGKKTRVMALLRAVFGPQVNKVVVESRQLQKGTSSATFEITILSSPHHIEVCPSDAGTADRYVVMELIKEVAQSLPMHLGEAHKPTAPSRSTGQNEAKGLFKVVVVTGADLLSKPAQHALRRTMEKYMSTCRLILLCESTSKLIPPLLSRCMLIRNPSPSDSDVVKILQKVGNQEFQLTKYAGAQAVPVELAQRIAGTAKGNLRKALLMLDACRSIKGSIMSHGSLPTLDPSMRIPTPDWEIAVLEIADGIRAEQSPKKILEIRKQLYELLVNCIPPDVILIRVADNLFQHCDSSIKPQIAHWAAFYETRCQQGMKPVIHIEAFVTKAMEILKEFSISQAGTLRS</sequence>
<dbReference type="InterPro" id="IPR027417">
    <property type="entry name" value="P-loop_NTPase"/>
</dbReference>
<evidence type="ECO:0000256" key="1">
    <source>
        <dbReference type="ARBA" id="ARBA00022705"/>
    </source>
</evidence>
<dbReference type="SUPFAM" id="SSF52540">
    <property type="entry name" value="P-loop containing nucleoside triphosphate hydrolases"/>
    <property type="match status" value="1"/>
</dbReference>